<dbReference type="InterPro" id="IPR001709">
    <property type="entry name" value="Flavoprot_Pyr_Nucl_cyt_Rdtase"/>
</dbReference>
<dbReference type="PROSITE" id="PS51384">
    <property type="entry name" value="FAD_FR"/>
    <property type="match status" value="1"/>
</dbReference>
<dbReference type="InterPro" id="IPR017927">
    <property type="entry name" value="FAD-bd_FR_type"/>
</dbReference>
<feature type="domain" description="FAD-binding FR-type" evidence="10">
    <location>
        <begin position="35"/>
        <end position="139"/>
    </location>
</feature>
<dbReference type="InterPro" id="IPR039261">
    <property type="entry name" value="FNR_nucleotide-bd"/>
</dbReference>
<dbReference type="Pfam" id="PF00111">
    <property type="entry name" value="Fer2"/>
    <property type="match status" value="1"/>
</dbReference>
<dbReference type="PANTHER" id="PTHR47354:SF6">
    <property type="entry name" value="NADH OXIDOREDUCTASE HCR"/>
    <property type="match status" value="1"/>
</dbReference>
<dbReference type="EMBL" id="LT796768">
    <property type="protein sequence ID" value="SKB09418.1"/>
    <property type="molecule type" value="Genomic_DNA"/>
</dbReference>
<dbReference type="CDD" id="cd00207">
    <property type="entry name" value="fer2"/>
    <property type="match status" value="1"/>
</dbReference>
<evidence type="ECO:0000313" key="11">
    <source>
        <dbReference type="EMBL" id="SKB09418.1"/>
    </source>
</evidence>
<evidence type="ECO:0000256" key="6">
    <source>
        <dbReference type="ARBA" id="ARBA00023002"/>
    </source>
</evidence>
<evidence type="ECO:0000256" key="7">
    <source>
        <dbReference type="ARBA" id="ARBA00023004"/>
    </source>
</evidence>
<evidence type="ECO:0000256" key="8">
    <source>
        <dbReference type="ARBA" id="ARBA00023014"/>
    </source>
</evidence>
<dbReference type="Proteomes" id="UP000191040">
    <property type="component" value="Chromosome I"/>
</dbReference>
<protein>
    <submittedName>
        <fullName evidence="11">Ferredoxin-NADP reductase</fullName>
    </submittedName>
</protein>
<keyword evidence="4" id="KW-0479">Metal-binding</keyword>
<evidence type="ECO:0000256" key="2">
    <source>
        <dbReference type="ARBA" id="ARBA00022630"/>
    </source>
</evidence>
<dbReference type="GO" id="GO:0016491">
    <property type="term" value="F:oxidoreductase activity"/>
    <property type="evidence" value="ECO:0007669"/>
    <property type="project" value="UniProtKB-KW"/>
</dbReference>
<dbReference type="PANTHER" id="PTHR47354">
    <property type="entry name" value="NADH OXIDOREDUCTASE HCR"/>
    <property type="match status" value="1"/>
</dbReference>
<dbReference type="RefSeq" id="WP_197684322.1">
    <property type="nucleotide sequence ID" value="NZ_LT796768.1"/>
</dbReference>
<evidence type="ECO:0000259" key="9">
    <source>
        <dbReference type="PROSITE" id="PS51085"/>
    </source>
</evidence>
<dbReference type="SUPFAM" id="SSF63380">
    <property type="entry name" value="Riboflavin synthase domain-like"/>
    <property type="match status" value="1"/>
</dbReference>
<dbReference type="Gene3D" id="3.40.50.80">
    <property type="entry name" value="Nucleotide-binding domain of ferredoxin-NADP reductase (FNR) module"/>
    <property type="match status" value="1"/>
</dbReference>
<dbReference type="SUPFAM" id="SSF54292">
    <property type="entry name" value="2Fe-2S ferredoxin-like"/>
    <property type="match status" value="1"/>
</dbReference>
<keyword evidence="8" id="KW-0411">Iron-sulfur</keyword>
<gene>
    <name evidence="11" type="ORF">SAMN06295964_2682</name>
</gene>
<dbReference type="CDD" id="cd06216">
    <property type="entry name" value="FNR_iron_sulfur_binding_2"/>
    <property type="match status" value="1"/>
</dbReference>
<dbReference type="InterPro" id="IPR001433">
    <property type="entry name" value="OxRdtase_FAD/NAD-bd"/>
</dbReference>
<reference evidence="12" key="1">
    <citation type="submission" date="2017-02" db="EMBL/GenBank/DDBJ databases">
        <authorList>
            <person name="Varghese N."/>
            <person name="Submissions S."/>
        </authorList>
    </citation>
    <scope>NUCLEOTIDE SEQUENCE [LARGE SCALE GENOMIC DNA]</scope>
    <source>
        <strain evidence="12">9H-4</strain>
    </source>
</reference>
<dbReference type="STRING" id="1736691.SAMN06295964_2682"/>
<dbReference type="PROSITE" id="PS51085">
    <property type="entry name" value="2FE2S_FER_2"/>
    <property type="match status" value="1"/>
</dbReference>
<dbReference type="SUPFAM" id="SSF52343">
    <property type="entry name" value="Ferredoxin reductase-like, C-terminal NADP-linked domain"/>
    <property type="match status" value="1"/>
</dbReference>
<proteinExistence type="predicted"/>
<evidence type="ECO:0000256" key="1">
    <source>
        <dbReference type="ARBA" id="ARBA00001974"/>
    </source>
</evidence>
<dbReference type="InterPro" id="IPR012675">
    <property type="entry name" value="Beta-grasp_dom_sf"/>
</dbReference>
<dbReference type="InterPro" id="IPR017938">
    <property type="entry name" value="Riboflavin_synthase-like_b-brl"/>
</dbReference>
<dbReference type="InterPro" id="IPR036010">
    <property type="entry name" value="2Fe-2S_ferredoxin-like_sf"/>
</dbReference>
<organism evidence="11 12">
    <name type="scientific">Aeromicrobium choanae</name>
    <dbReference type="NCBI Taxonomy" id="1736691"/>
    <lineage>
        <taxon>Bacteria</taxon>
        <taxon>Bacillati</taxon>
        <taxon>Actinomycetota</taxon>
        <taxon>Actinomycetes</taxon>
        <taxon>Propionibacteriales</taxon>
        <taxon>Nocardioidaceae</taxon>
        <taxon>Aeromicrobium</taxon>
    </lineage>
</organism>
<evidence type="ECO:0000256" key="4">
    <source>
        <dbReference type="ARBA" id="ARBA00022723"/>
    </source>
</evidence>
<dbReference type="Pfam" id="PF00970">
    <property type="entry name" value="FAD_binding_6"/>
    <property type="match status" value="1"/>
</dbReference>
<sequence>MGLIRKALASPVVTKVTSPHHPDEYLTLLHPMLTVKAVRGRVVDVIRETGAASTVVLRPNGAWSGFTPGQHVEFGVEVEGTRRVRVFSVSSSAERKDGLFSVSVKAHPDGYVSQFLHAGSLRPGTVVYLSPAAGEFVLPKHVPEHIALISGGSGITPVMSMLRTLADRGHQGRVTFLHYARSRDDEMFSIELDAMAELPFVDLVRVYTRDPEPDARLNGRITLDHLRGVGLDPATTPTWVCGPAGLIATVTELYTDLGAREQLTAEYFKVPSVDLDAEDATGAVSFDASGVDAPNSGATILEQAEAAGLSPEYGCRMGVCNTCAVKKLHGAVRHVISGEVSADTDETIKVCVNVPVGDVAVDL</sequence>
<keyword evidence="12" id="KW-1185">Reference proteome</keyword>
<dbReference type="AlphaFoldDB" id="A0A1T4Z6C4"/>
<dbReference type="GO" id="GO:0046872">
    <property type="term" value="F:metal ion binding"/>
    <property type="evidence" value="ECO:0007669"/>
    <property type="project" value="UniProtKB-KW"/>
</dbReference>
<evidence type="ECO:0000259" key="10">
    <source>
        <dbReference type="PROSITE" id="PS51384"/>
    </source>
</evidence>
<keyword evidence="5" id="KW-0274">FAD</keyword>
<evidence type="ECO:0000256" key="5">
    <source>
        <dbReference type="ARBA" id="ARBA00022827"/>
    </source>
</evidence>
<keyword evidence="6" id="KW-0560">Oxidoreductase</keyword>
<dbReference type="Pfam" id="PF00175">
    <property type="entry name" value="NAD_binding_1"/>
    <property type="match status" value="1"/>
</dbReference>
<evidence type="ECO:0000313" key="12">
    <source>
        <dbReference type="Proteomes" id="UP000191040"/>
    </source>
</evidence>
<dbReference type="PRINTS" id="PR00410">
    <property type="entry name" value="PHEHYDRXLASE"/>
</dbReference>
<evidence type="ECO:0000256" key="3">
    <source>
        <dbReference type="ARBA" id="ARBA00022714"/>
    </source>
</evidence>
<name>A0A1T4Z6C4_9ACTN</name>
<feature type="domain" description="2Fe-2S ferredoxin-type" evidence="9">
    <location>
        <begin position="271"/>
        <end position="363"/>
    </location>
</feature>
<accession>A0A1T4Z6C4</accession>
<keyword evidence="7" id="KW-0408">Iron</keyword>
<keyword evidence="3" id="KW-0001">2Fe-2S</keyword>
<dbReference type="Gene3D" id="2.40.30.10">
    <property type="entry name" value="Translation factors"/>
    <property type="match status" value="1"/>
</dbReference>
<dbReference type="Gene3D" id="3.10.20.30">
    <property type="match status" value="1"/>
</dbReference>
<dbReference type="GO" id="GO:0051537">
    <property type="term" value="F:2 iron, 2 sulfur cluster binding"/>
    <property type="evidence" value="ECO:0007669"/>
    <property type="project" value="UniProtKB-KW"/>
</dbReference>
<keyword evidence="2" id="KW-0285">Flavoprotein</keyword>
<dbReference type="InterPro" id="IPR050415">
    <property type="entry name" value="MRET"/>
</dbReference>
<dbReference type="InterPro" id="IPR001041">
    <property type="entry name" value="2Fe-2S_ferredoxin-type"/>
</dbReference>
<comment type="cofactor">
    <cofactor evidence="1">
        <name>FAD</name>
        <dbReference type="ChEBI" id="CHEBI:57692"/>
    </cofactor>
</comment>
<dbReference type="InterPro" id="IPR008333">
    <property type="entry name" value="Cbr1-like_FAD-bd_dom"/>
</dbReference>
<dbReference type="PRINTS" id="PR00371">
    <property type="entry name" value="FPNCR"/>
</dbReference>